<accession>A0AAN9RKB9</accession>
<evidence type="ECO:0000313" key="3">
    <source>
        <dbReference type="EMBL" id="KAK7379745.1"/>
    </source>
</evidence>
<feature type="compositionally biased region" description="Basic and acidic residues" evidence="1">
    <location>
        <begin position="1"/>
        <end position="15"/>
    </location>
</feature>
<keyword evidence="2" id="KW-1133">Transmembrane helix</keyword>
<dbReference type="AlphaFoldDB" id="A0AAN9RKB9"/>
<keyword evidence="2" id="KW-0812">Transmembrane</keyword>
<keyword evidence="4" id="KW-1185">Reference proteome</keyword>
<organism evidence="3 4">
    <name type="scientific">Psophocarpus tetragonolobus</name>
    <name type="common">Winged bean</name>
    <name type="synonym">Dolichos tetragonolobus</name>
    <dbReference type="NCBI Taxonomy" id="3891"/>
    <lineage>
        <taxon>Eukaryota</taxon>
        <taxon>Viridiplantae</taxon>
        <taxon>Streptophyta</taxon>
        <taxon>Embryophyta</taxon>
        <taxon>Tracheophyta</taxon>
        <taxon>Spermatophyta</taxon>
        <taxon>Magnoliopsida</taxon>
        <taxon>eudicotyledons</taxon>
        <taxon>Gunneridae</taxon>
        <taxon>Pentapetalae</taxon>
        <taxon>rosids</taxon>
        <taxon>fabids</taxon>
        <taxon>Fabales</taxon>
        <taxon>Fabaceae</taxon>
        <taxon>Papilionoideae</taxon>
        <taxon>50 kb inversion clade</taxon>
        <taxon>NPAAA clade</taxon>
        <taxon>indigoferoid/millettioid clade</taxon>
        <taxon>Phaseoleae</taxon>
        <taxon>Psophocarpus</taxon>
    </lineage>
</organism>
<protein>
    <submittedName>
        <fullName evidence="3">Uncharacterized protein</fullName>
    </submittedName>
</protein>
<keyword evidence="2" id="KW-0472">Membrane</keyword>
<reference evidence="3 4" key="1">
    <citation type="submission" date="2024-01" db="EMBL/GenBank/DDBJ databases">
        <title>The genomes of 5 underutilized Papilionoideae crops provide insights into root nodulation and disease resistanc.</title>
        <authorList>
            <person name="Jiang F."/>
        </authorList>
    </citation>
    <scope>NUCLEOTIDE SEQUENCE [LARGE SCALE GENOMIC DNA]</scope>
    <source>
        <strain evidence="3">DUOXIRENSHENG_FW03</strain>
        <tissue evidence="3">Leaves</tissue>
    </source>
</reference>
<name>A0AAN9RKB9_PSOTE</name>
<feature type="region of interest" description="Disordered" evidence="1">
    <location>
        <begin position="1"/>
        <end position="34"/>
    </location>
</feature>
<sequence>MRGAIKEERDDDMIGVKRSQQKTGQNAPHDSLMSNVQCPMPWPPTTSTINLNNYDHTKHFPLLSQTNPLLYCYYSSLSPLLLLLKLIIFINLTCLASVFVLRSCFS</sequence>
<dbReference type="Proteomes" id="UP001386955">
    <property type="component" value="Unassembled WGS sequence"/>
</dbReference>
<feature type="compositionally biased region" description="Polar residues" evidence="1">
    <location>
        <begin position="21"/>
        <end position="34"/>
    </location>
</feature>
<evidence type="ECO:0000313" key="4">
    <source>
        <dbReference type="Proteomes" id="UP001386955"/>
    </source>
</evidence>
<dbReference type="EMBL" id="JAYMYS010000016">
    <property type="protein sequence ID" value="KAK7379745.1"/>
    <property type="molecule type" value="Genomic_DNA"/>
</dbReference>
<evidence type="ECO:0000256" key="2">
    <source>
        <dbReference type="SAM" id="Phobius"/>
    </source>
</evidence>
<comment type="caution">
    <text evidence="3">The sequence shown here is derived from an EMBL/GenBank/DDBJ whole genome shotgun (WGS) entry which is preliminary data.</text>
</comment>
<evidence type="ECO:0000256" key="1">
    <source>
        <dbReference type="SAM" id="MobiDB-lite"/>
    </source>
</evidence>
<feature type="transmembrane region" description="Helical" evidence="2">
    <location>
        <begin position="80"/>
        <end position="101"/>
    </location>
</feature>
<gene>
    <name evidence="3" type="ORF">VNO78_34263</name>
</gene>
<proteinExistence type="predicted"/>